<sequence length="369" mass="41048">MDLWCWLLSLLPVSGALKIIPEVKMEGKLGGSITFKCPLPPVYSRIYLCREMAASGRCNTMVSSGKSGDFLKKEYSGRVTLKADPCKKLFLVQMTEMRQHDSGVYACGMGWVTDRDKTQKITLSIREHDPFWDGEPATEELPPQTPEWLHQPLYLTTTLVPAWLLMPEDASPSELLVEDFLTLERRTFNYGSSGSENHGFHILIPTILGLLLLALLGMVVKRAVRRRKVLSKRVRRLAIRMRALEASQRPRRPQVSARQRSQNIYSVCPMRARGANAAAGSEQATLPGPGAPELSSPPPAQIQHCAFGCFQVSEAPWSHAPSLKTSCEDVSRYQQPPAEAEDEESDDYVNLPSLTHLPSCPPRPGPLCQ</sequence>
<protein>
    <submittedName>
        <fullName evidence="2">Fas apoptotic inhibitory molecule 3</fullName>
    </submittedName>
</protein>
<name>A0AC55DQV1_ECHTE</name>
<evidence type="ECO:0000313" key="2">
    <source>
        <dbReference type="RefSeq" id="XP_045154125.1"/>
    </source>
</evidence>
<reference evidence="2" key="1">
    <citation type="submission" date="2025-08" db="UniProtKB">
        <authorList>
            <consortium name="RefSeq"/>
        </authorList>
    </citation>
    <scope>IDENTIFICATION</scope>
</reference>
<dbReference type="Proteomes" id="UP000694863">
    <property type="component" value="Unplaced"/>
</dbReference>
<gene>
    <name evidence="2" type="primary">FCMR</name>
</gene>
<proteinExistence type="predicted"/>
<organism evidence="1 2">
    <name type="scientific">Echinops telfairi</name>
    <name type="common">Lesser hedgehog tenrec</name>
    <dbReference type="NCBI Taxonomy" id="9371"/>
    <lineage>
        <taxon>Eukaryota</taxon>
        <taxon>Metazoa</taxon>
        <taxon>Chordata</taxon>
        <taxon>Craniata</taxon>
        <taxon>Vertebrata</taxon>
        <taxon>Euteleostomi</taxon>
        <taxon>Mammalia</taxon>
        <taxon>Eutheria</taxon>
        <taxon>Afrotheria</taxon>
        <taxon>Tenrecidae</taxon>
        <taxon>Tenrecinae</taxon>
        <taxon>Echinops</taxon>
    </lineage>
</organism>
<keyword evidence="1" id="KW-1185">Reference proteome</keyword>
<dbReference type="RefSeq" id="XP_045154125.1">
    <property type="nucleotide sequence ID" value="XM_045298190.1"/>
</dbReference>
<accession>A0AC55DQV1</accession>
<evidence type="ECO:0000313" key="1">
    <source>
        <dbReference type="Proteomes" id="UP000694863"/>
    </source>
</evidence>